<name>A0A9N8ZYT8_9GLOM</name>
<dbReference type="AlphaFoldDB" id="A0A9N8ZYT8"/>
<sequence length="53" mass="5962">MKVRNSVVVLTNGELELIRRGNILALSRVRPTGQEEELEKTEGKIDKINTPES</sequence>
<proteinExistence type="predicted"/>
<evidence type="ECO:0000313" key="2">
    <source>
        <dbReference type="EMBL" id="CAG8511078.1"/>
    </source>
</evidence>
<dbReference type="EMBL" id="CAJVPV010001880">
    <property type="protein sequence ID" value="CAG8511078.1"/>
    <property type="molecule type" value="Genomic_DNA"/>
</dbReference>
<keyword evidence="3" id="KW-1185">Reference proteome</keyword>
<reference evidence="2" key="1">
    <citation type="submission" date="2021-06" db="EMBL/GenBank/DDBJ databases">
        <authorList>
            <person name="Kallberg Y."/>
            <person name="Tangrot J."/>
            <person name="Rosling A."/>
        </authorList>
    </citation>
    <scope>NUCLEOTIDE SEQUENCE</scope>
    <source>
        <strain evidence="2">CL551</strain>
    </source>
</reference>
<gene>
    <name evidence="2" type="ORF">AMORRO_LOCUS3729</name>
</gene>
<organism evidence="2 3">
    <name type="scientific">Acaulospora morrowiae</name>
    <dbReference type="NCBI Taxonomy" id="94023"/>
    <lineage>
        <taxon>Eukaryota</taxon>
        <taxon>Fungi</taxon>
        <taxon>Fungi incertae sedis</taxon>
        <taxon>Mucoromycota</taxon>
        <taxon>Glomeromycotina</taxon>
        <taxon>Glomeromycetes</taxon>
        <taxon>Diversisporales</taxon>
        <taxon>Acaulosporaceae</taxon>
        <taxon>Acaulospora</taxon>
    </lineage>
</organism>
<comment type="caution">
    <text evidence="2">The sequence shown here is derived from an EMBL/GenBank/DDBJ whole genome shotgun (WGS) entry which is preliminary data.</text>
</comment>
<evidence type="ECO:0000313" key="3">
    <source>
        <dbReference type="Proteomes" id="UP000789342"/>
    </source>
</evidence>
<protein>
    <submittedName>
        <fullName evidence="2">8921_t:CDS:1</fullName>
    </submittedName>
</protein>
<evidence type="ECO:0000256" key="1">
    <source>
        <dbReference type="SAM" id="MobiDB-lite"/>
    </source>
</evidence>
<feature type="compositionally biased region" description="Basic and acidic residues" evidence="1">
    <location>
        <begin position="40"/>
        <end position="53"/>
    </location>
</feature>
<accession>A0A9N8ZYT8</accession>
<feature type="region of interest" description="Disordered" evidence="1">
    <location>
        <begin position="30"/>
        <end position="53"/>
    </location>
</feature>
<dbReference type="Proteomes" id="UP000789342">
    <property type="component" value="Unassembled WGS sequence"/>
</dbReference>